<organism evidence="6">
    <name type="scientific">Streptomyces clavuligerus</name>
    <dbReference type="NCBI Taxonomy" id="1901"/>
    <lineage>
        <taxon>Bacteria</taxon>
        <taxon>Bacillati</taxon>
        <taxon>Actinomycetota</taxon>
        <taxon>Actinomycetes</taxon>
        <taxon>Kitasatosporales</taxon>
        <taxon>Streptomycetaceae</taxon>
        <taxon>Streptomyces</taxon>
    </lineage>
</organism>
<evidence type="ECO:0000313" key="8">
    <source>
        <dbReference type="Proteomes" id="UP000002357"/>
    </source>
</evidence>
<dbReference type="InterPro" id="IPR004839">
    <property type="entry name" value="Aminotransferase_I/II_large"/>
</dbReference>
<dbReference type="Gene3D" id="3.40.640.10">
    <property type="entry name" value="Type I PLP-dependent aspartate aminotransferase-like (Major domain)"/>
    <property type="match status" value="1"/>
</dbReference>
<dbReference type="InterPro" id="IPR015422">
    <property type="entry name" value="PyrdxlP-dep_Trfase_small"/>
</dbReference>
<dbReference type="InterPro" id="IPR051326">
    <property type="entry name" value="Kynurenine-oxoglutarate_AT"/>
</dbReference>
<proteinExistence type="predicted"/>
<dbReference type="RefSeq" id="WP_003963435.1">
    <property type="nucleotide sequence ID" value="NZ_CM000914.1"/>
</dbReference>
<dbReference type="EMBL" id="CM000914">
    <property type="protein sequence ID" value="EFG04556.2"/>
    <property type="molecule type" value="Genomic_DNA"/>
</dbReference>
<dbReference type="EC" id="2.6.1.-" evidence="7"/>
<keyword evidence="3 6" id="KW-0808">Transferase</keyword>
<dbReference type="InterPro" id="IPR015421">
    <property type="entry name" value="PyrdxlP-dep_Trfase_major"/>
</dbReference>
<reference evidence="6" key="3">
    <citation type="journal article" date="2008" name="J. Bacteriol.">
        <title>Alanylclavam biosynthetic genes are clustered together with one group of clavulanic acid biosynthetic genes in Streptomyces clavuligerus.</title>
        <authorList>
            <person name="Zelyas N.J."/>
            <person name="Cai H."/>
            <person name="Kwong T."/>
            <person name="Jensen S.E."/>
        </authorList>
    </citation>
    <scope>NUCLEOTIDE SEQUENCE</scope>
</reference>
<evidence type="ECO:0000259" key="5">
    <source>
        <dbReference type="Pfam" id="PF00155"/>
    </source>
</evidence>
<dbReference type="Pfam" id="PF00155">
    <property type="entry name" value="Aminotran_1_2"/>
    <property type="match status" value="1"/>
</dbReference>
<evidence type="ECO:0000256" key="2">
    <source>
        <dbReference type="ARBA" id="ARBA00022576"/>
    </source>
</evidence>
<reference evidence="6" key="2">
    <citation type="journal article" date="2007" name="Chem. Biol.">
        <title>5S clavam biosynthetic genes are located in both the clavam and paralog gene clusters in Streptomyces clavuligerus.</title>
        <authorList>
            <person name="Tahlan K."/>
            <person name="Anders C."/>
            <person name="Wong A."/>
            <person name="Mosher R.H."/>
            <person name="Beatty P.H."/>
            <person name="Brumlik M.J."/>
            <person name="Griffin A."/>
            <person name="Hughes C."/>
            <person name="Griffin J."/>
            <person name="Barton B."/>
            <person name="Jensen S.E."/>
        </authorList>
    </citation>
    <scope>NUCLEOTIDE SEQUENCE</scope>
</reference>
<reference evidence="6" key="1">
    <citation type="journal article" date="2004" name="Antimicrob. Agents Chemother.">
        <title>Two sets of paralogous genes encode the enzymes involved in the early stages of clavulanic acid and clavam metabolite biosynthesis in Streptomyces clavuligerus.</title>
        <authorList>
            <person name="Tahlan K."/>
            <person name="Park H.-U."/>
            <person name="Wong A."/>
            <person name="Beatty P.H."/>
            <person name="Jensen S.E."/>
        </authorList>
    </citation>
    <scope>NUCLEOTIDE SEQUENCE</scope>
</reference>
<comment type="cofactor">
    <cofactor evidence="1">
        <name>pyridoxal 5'-phosphate</name>
        <dbReference type="ChEBI" id="CHEBI:597326"/>
    </cofactor>
</comment>
<protein>
    <submittedName>
        <fullName evidence="6">Aminotransferase</fullName>
        <ecNumber evidence="7">2.6.1.-</ecNumber>
    </submittedName>
</protein>
<dbReference type="AlphaFoldDB" id="B6ICY4"/>
<dbReference type="GO" id="GO:0030170">
    <property type="term" value="F:pyridoxal phosphate binding"/>
    <property type="evidence" value="ECO:0007669"/>
    <property type="project" value="InterPro"/>
</dbReference>
<dbReference type="InterPro" id="IPR015424">
    <property type="entry name" value="PyrdxlP-dep_Trfase"/>
</dbReference>
<keyword evidence="4" id="KW-0663">Pyridoxal phosphate</keyword>
<evidence type="ECO:0000256" key="3">
    <source>
        <dbReference type="ARBA" id="ARBA00022679"/>
    </source>
</evidence>
<gene>
    <name evidence="6" type="primary">orfC</name>
    <name evidence="7" type="ORF">SCLAV_p1070</name>
</gene>
<reference evidence="7 8" key="5">
    <citation type="journal article" date="2010" name="Genome Biol. Evol.">
        <title>The sequence of a 1.8-mb bacterial linear plasmid reveals a rich evolutionary reservoir of secondary metabolic pathways.</title>
        <authorList>
            <person name="Medema M.H."/>
            <person name="Trefzer A."/>
            <person name="Kovalchuk A."/>
            <person name="van den Berg M."/>
            <person name="Mueller U."/>
            <person name="Heijne W."/>
            <person name="Wu L."/>
            <person name="Alam M.T."/>
            <person name="Ronning C.M."/>
            <person name="Nierman W.C."/>
            <person name="Bovenberg R.A.L."/>
            <person name="Breitling R."/>
            <person name="Takano E."/>
        </authorList>
    </citation>
    <scope>NUCLEOTIDE SEQUENCE [LARGE SCALE GENOMIC DNA]</scope>
    <source>
        <strain evidence="7">ATCC 27064</strain>
        <plasmid evidence="7 8">pSCL4</plasmid>
    </source>
</reference>
<dbReference type="Proteomes" id="UP000002357">
    <property type="component" value="Plasmid pSCL4"/>
</dbReference>
<dbReference type="SUPFAM" id="SSF53383">
    <property type="entry name" value="PLP-dependent transferases"/>
    <property type="match status" value="1"/>
</dbReference>
<accession>D5SKW3</accession>
<dbReference type="EMBL" id="AY426768">
    <property type="protein sequence ID" value="ACJ02372.1"/>
    <property type="molecule type" value="Genomic_DNA"/>
</dbReference>
<dbReference type="OrthoDB" id="9763453at2"/>
<dbReference type="eggNOG" id="COG0436">
    <property type="taxonomic scope" value="Bacteria"/>
</dbReference>
<geneLocation type="plasmid" evidence="7 8">
    <name>pSCL4</name>
</geneLocation>
<dbReference type="Gene3D" id="3.90.1150.10">
    <property type="entry name" value="Aspartate Aminotransferase, domain 1"/>
    <property type="match status" value="1"/>
</dbReference>
<dbReference type="GeneID" id="93734154"/>
<reference evidence="6" key="4">
    <citation type="submission" date="2008-10" db="EMBL/GenBank/DDBJ databases">
        <authorList>
            <person name="Tahlan K."/>
            <person name="Park H.-U."/>
            <person name="Wong A."/>
            <person name="Beatty P.H."/>
            <person name="Jensen S.E."/>
        </authorList>
    </citation>
    <scope>NUCLEOTIDE SEQUENCE</scope>
</reference>
<keyword evidence="8" id="KW-1185">Reference proteome</keyword>
<dbReference type="CDD" id="cd00609">
    <property type="entry name" value="AAT_like"/>
    <property type="match status" value="1"/>
</dbReference>
<evidence type="ECO:0000313" key="6">
    <source>
        <dbReference type="EMBL" id="ACJ02372.1"/>
    </source>
</evidence>
<evidence type="ECO:0000313" key="7">
    <source>
        <dbReference type="EMBL" id="EFG04556.2"/>
    </source>
</evidence>
<keyword evidence="2 6" id="KW-0032">Aminotransferase</keyword>
<dbReference type="PANTHER" id="PTHR43807">
    <property type="entry name" value="FI04487P"/>
    <property type="match status" value="1"/>
</dbReference>
<name>B6ICY4_STRCL</name>
<dbReference type="GO" id="GO:0016212">
    <property type="term" value="F:kynurenine-oxoglutarate transaminase activity"/>
    <property type="evidence" value="ECO:0007669"/>
    <property type="project" value="TreeGrafter"/>
</dbReference>
<evidence type="ECO:0000256" key="1">
    <source>
        <dbReference type="ARBA" id="ARBA00001933"/>
    </source>
</evidence>
<dbReference type="KEGG" id="sclf:BB341_29450"/>
<keyword evidence="7" id="KW-0614">Plasmid</keyword>
<sequence length="393" mass="40945">MTLGTARNTVGTRAGLLGPLALAGLAARARASGALDIAIGTPPGQPPRAAVTAAADAMLAGRNQYADPAGVPELRAAVAGRLLASSGVGVDPETEITITAGATEGLLVALLTVTDPGDEVVVVEPAFELYRGAVELAGCTRVPAPLDPSGWRLDPERIASVLTPRTAALIVNTPHNPTGRVFTAEELGGLLDLCERRGVTCVVDEVYADFVFDGGPHVSALGFPRHRPRVVVVGSLSKADEMSGWRLGYCVADPALTTALRHVHERTTFGAAVPLQHGAAVLARAGSGPEQFRNGRDEMVRRLAAMGFEVTTPEGGWFLLAGTRRLGLRSDALAEGLLVRAGVLVAPATPFFADTGEGQRWIRTTFVKDLATLTKALDAMESFLAEPDGGVWA</sequence>
<accession>B6ICY4</accession>
<evidence type="ECO:0000256" key="4">
    <source>
        <dbReference type="ARBA" id="ARBA00022898"/>
    </source>
</evidence>
<dbReference type="PANTHER" id="PTHR43807:SF20">
    <property type="entry name" value="FI04487P"/>
    <property type="match status" value="1"/>
</dbReference>
<dbReference type="GO" id="GO:0005737">
    <property type="term" value="C:cytoplasm"/>
    <property type="evidence" value="ECO:0007669"/>
    <property type="project" value="TreeGrafter"/>
</dbReference>
<feature type="domain" description="Aminotransferase class I/classII large" evidence="5">
    <location>
        <begin position="35"/>
        <end position="379"/>
    </location>
</feature>